<proteinExistence type="inferred from homology"/>
<dbReference type="InterPro" id="IPR000192">
    <property type="entry name" value="Aminotrans_V_dom"/>
</dbReference>
<dbReference type="SUPFAM" id="SSF53383">
    <property type="entry name" value="PLP-dependent transferases"/>
    <property type="match status" value="1"/>
</dbReference>
<dbReference type="InterPro" id="IPR015422">
    <property type="entry name" value="PyrdxlP-dep_Trfase_small"/>
</dbReference>
<dbReference type="EMBL" id="FNSN01000003">
    <property type="protein sequence ID" value="SEB92814.1"/>
    <property type="molecule type" value="Genomic_DNA"/>
</dbReference>
<keyword evidence="7" id="KW-0411">Iron-sulfur</keyword>
<evidence type="ECO:0000256" key="2">
    <source>
        <dbReference type="ARBA" id="ARBA00006490"/>
    </source>
</evidence>
<dbReference type="AlphaFoldDB" id="A0A1H4NCG4"/>
<evidence type="ECO:0000256" key="7">
    <source>
        <dbReference type="ARBA" id="ARBA00023014"/>
    </source>
</evidence>
<name>A0A1H4NCG4_9MICC</name>
<keyword evidence="6" id="KW-0408">Iron</keyword>
<keyword evidence="5" id="KW-0663">Pyridoxal phosphate</keyword>
<evidence type="ECO:0000256" key="3">
    <source>
        <dbReference type="ARBA" id="ARBA00022679"/>
    </source>
</evidence>
<dbReference type="GO" id="GO:0031071">
    <property type="term" value="F:cysteine desulfurase activity"/>
    <property type="evidence" value="ECO:0007669"/>
    <property type="project" value="UniProtKB-EC"/>
</dbReference>
<evidence type="ECO:0000256" key="5">
    <source>
        <dbReference type="ARBA" id="ARBA00022898"/>
    </source>
</evidence>
<feature type="domain" description="Aminotransferase class V" evidence="9">
    <location>
        <begin position="2"/>
        <end position="367"/>
    </location>
</feature>
<organism evidence="10 11">
    <name type="scientific">Arthrobacter woluwensis</name>
    <dbReference type="NCBI Taxonomy" id="156980"/>
    <lineage>
        <taxon>Bacteria</taxon>
        <taxon>Bacillati</taxon>
        <taxon>Actinomycetota</taxon>
        <taxon>Actinomycetes</taxon>
        <taxon>Micrococcales</taxon>
        <taxon>Micrococcaceae</taxon>
        <taxon>Arthrobacter</taxon>
    </lineage>
</organism>
<dbReference type="PANTHER" id="PTHR11601:SF34">
    <property type="entry name" value="CYSTEINE DESULFURASE"/>
    <property type="match status" value="1"/>
</dbReference>
<reference evidence="10 11" key="1">
    <citation type="submission" date="2016-10" db="EMBL/GenBank/DDBJ databases">
        <authorList>
            <person name="de Groot N.N."/>
        </authorList>
    </citation>
    <scope>NUCLEOTIDE SEQUENCE [LARGE SCALE GENOMIC DNA]</scope>
    <source>
        <strain evidence="10 11">DSM 10495</strain>
    </source>
</reference>
<comment type="cofactor">
    <cofactor evidence="1">
        <name>pyridoxal 5'-phosphate</name>
        <dbReference type="ChEBI" id="CHEBI:597326"/>
    </cofactor>
</comment>
<protein>
    <submittedName>
        <fullName evidence="10">Cysteine desulfurase</fullName>
    </submittedName>
</protein>
<evidence type="ECO:0000256" key="6">
    <source>
        <dbReference type="ARBA" id="ARBA00023004"/>
    </source>
</evidence>
<evidence type="ECO:0000313" key="11">
    <source>
        <dbReference type="Proteomes" id="UP000182652"/>
    </source>
</evidence>
<dbReference type="PANTHER" id="PTHR11601">
    <property type="entry name" value="CYSTEINE DESULFURYLASE FAMILY MEMBER"/>
    <property type="match status" value="1"/>
</dbReference>
<dbReference type="Gene3D" id="3.90.1150.10">
    <property type="entry name" value="Aspartate Aminotransferase, domain 1"/>
    <property type="match status" value="1"/>
</dbReference>
<dbReference type="PIRSF" id="PIRSF005572">
    <property type="entry name" value="NifS"/>
    <property type="match status" value="1"/>
</dbReference>
<dbReference type="InterPro" id="IPR015421">
    <property type="entry name" value="PyrdxlP-dep_Trfase_major"/>
</dbReference>
<comment type="catalytic activity">
    <reaction evidence="8">
        <text>(sulfur carrier)-H + L-cysteine = (sulfur carrier)-SH + L-alanine</text>
        <dbReference type="Rhea" id="RHEA:43892"/>
        <dbReference type="Rhea" id="RHEA-COMP:14737"/>
        <dbReference type="Rhea" id="RHEA-COMP:14739"/>
        <dbReference type="ChEBI" id="CHEBI:29917"/>
        <dbReference type="ChEBI" id="CHEBI:35235"/>
        <dbReference type="ChEBI" id="CHEBI:57972"/>
        <dbReference type="ChEBI" id="CHEBI:64428"/>
        <dbReference type="EC" id="2.8.1.7"/>
    </reaction>
</comment>
<keyword evidence="3" id="KW-0808">Transferase</keyword>
<accession>A0A1H4NCG4</accession>
<dbReference type="FunFam" id="3.40.640.10:FF:000084">
    <property type="entry name" value="IscS-like cysteine desulfurase"/>
    <property type="match status" value="1"/>
</dbReference>
<dbReference type="Gene3D" id="1.10.260.50">
    <property type="match status" value="1"/>
</dbReference>
<dbReference type="Proteomes" id="UP000182652">
    <property type="component" value="Unassembled WGS sequence"/>
</dbReference>
<comment type="similarity">
    <text evidence="2">Belongs to the class-V pyridoxal-phosphate-dependent aminotransferase family. NifS/IscS subfamily.</text>
</comment>
<keyword evidence="4" id="KW-0479">Metal-binding</keyword>
<keyword evidence="11" id="KW-1185">Reference proteome</keyword>
<evidence type="ECO:0000256" key="4">
    <source>
        <dbReference type="ARBA" id="ARBA00022723"/>
    </source>
</evidence>
<dbReference type="GO" id="GO:0046872">
    <property type="term" value="F:metal ion binding"/>
    <property type="evidence" value="ECO:0007669"/>
    <property type="project" value="UniProtKB-KW"/>
</dbReference>
<evidence type="ECO:0000313" key="10">
    <source>
        <dbReference type="EMBL" id="SEB92814.1"/>
    </source>
</evidence>
<dbReference type="Pfam" id="PF00266">
    <property type="entry name" value="Aminotran_5"/>
    <property type="match status" value="1"/>
</dbReference>
<dbReference type="RefSeq" id="WP_066210850.1">
    <property type="nucleotide sequence ID" value="NZ_FNSN01000003.1"/>
</dbReference>
<evidence type="ECO:0000256" key="1">
    <source>
        <dbReference type="ARBA" id="ARBA00001933"/>
    </source>
</evidence>
<sequence length="385" mass="39865">MIYLDAAATTRVRPEVLQAIWPVLSGTFGNPASHHEVGESARAVLEDARRRVAAVLGCRPAEVLFTSGGTEADNAALKGIALARRARDPRFDRVLISAIEHPAVTESAAYLARVHGFTVDVAPVDHQGVVLVEEFAALLGERTAVASVMYANNEVGTVQDIPALADLAHQADVPLHSDAVQAAGALPLDVRELGVAALSLAGHKLGAPKGNGVLVLKARTPFEPLLHGGGQQRDRRSGTEDVAGAVAFATALELAETERRSADGAAAEGRRDRFIRAVQDAVPGAVLTGDPVNRLPGSASFCFPGVAGETILLELERRGIVCSSGSACAAGSSEPSAVLTAMGLPADVALTAVRFSLPRDTSDEDLEITARAVGEILGRLGAGTV</sequence>
<evidence type="ECO:0000259" key="9">
    <source>
        <dbReference type="Pfam" id="PF00266"/>
    </source>
</evidence>
<dbReference type="InterPro" id="IPR015424">
    <property type="entry name" value="PyrdxlP-dep_Trfase"/>
</dbReference>
<gene>
    <name evidence="10" type="ORF">SAMN04489745_1620</name>
</gene>
<dbReference type="InterPro" id="IPR016454">
    <property type="entry name" value="Cysteine_dSase"/>
</dbReference>
<dbReference type="STRING" id="156980.SAMN04489745_1620"/>
<dbReference type="GO" id="GO:0051536">
    <property type="term" value="F:iron-sulfur cluster binding"/>
    <property type="evidence" value="ECO:0007669"/>
    <property type="project" value="UniProtKB-KW"/>
</dbReference>
<dbReference type="Gene3D" id="3.40.640.10">
    <property type="entry name" value="Type I PLP-dependent aspartate aminotransferase-like (Major domain)"/>
    <property type="match status" value="1"/>
</dbReference>
<evidence type="ECO:0000256" key="8">
    <source>
        <dbReference type="ARBA" id="ARBA00050776"/>
    </source>
</evidence>